<gene>
    <name evidence="1" type="ORF">JTY93_18710</name>
</gene>
<reference evidence="1 2" key="1">
    <citation type="submission" date="2021-02" db="EMBL/GenBank/DDBJ databases">
        <title>Genomic and phenotypic characterization of Pseudomonas hygromyciniae, a novel bacterial species discovered from a commercially purchased antibiotic vial.</title>
        <authorList>
            <person name="Turner T.L."/>
            <person name="Mitra S.D."/>
            <person name="Kochan T.J."/>
            <person name="Pincus N.B."/>
            <person name="Lebrun-Corbin M."/>
            <person name="Cheung B."/>
            <person name="Gatesy S.W."/>
            <person name="Afzal T."/>
            <person name="Ozer E.A."/>
            <person name="Hauser A.R."/>
        </authorList>
    </citation>
    <scope>NUCLEOTIDE SEQUENCE [LARGE SCALE GENOMIC DNA]</scope>
    <source>
        <strain evidence="1 2">SDM007</strain>
    </source>
</reference>
<accession>A0ABX7JUQ6</accession>
<evidence type="ECO:0000313" key="2">
    <source>
        <dbReference type="Proteomes" id="UP000663249"/>
    </source>
</evidence>
<sequence>MDDLETYRNEMATAKAEMESWLKKNFTPMQDFSSYDAEDEVWRDSDAEIDVVEELTDEFSDKYDAHVIDTVAGELICDYGDWGDPQF</sequence>
<keyword evidence="2" id="KW-1185">Reference proteome</keyword>
<protein>
    <submittedName>
        <fullName evidence="1">Uncharacterized protein</fullName>
    </submittedName>
</protein>
<dbReference type="Proteomes" id="UP000663249">
    <property type="component" value="Chromosome"/>
</dbReference>
<name>A0ABX7JUQ6_9PSED</name>
<proteinExistence type="predicted"/>
<evidence type="ECO:0000313" key="1">
    <source>
        <dbReference type="EMBL" id="QSB38290.1"/>
    </source>
</evidence>
<dbReference type="RefSeq" id="WP_205477258.1">
    <property type="nucleotide sequence ID" value="NZ_CP070506.1"/>
</dbReference>
<dbReference type="EMBL" id="CP070506">
    <property type="protein sequence ID" value="QSB38290.1"/>
    <property type="molecule type" value="Genomic_DNA"/>
</dbReference>
<organism evidence="1 2">
    <name type="scientific">Pseudomonas hygromyciniae</name>
    <dbReference type="NCBI Taxonomy" id="2812000"/>
    <lineage>
        <taxon>Bacteria</taxon>
        <taxon>Pseudomonadati</taxon>
        <taxon>Pseudomonadota</taxon>
        <taxon>Gammaproteobacteria</taxon>
        <taxon>Pseudomonadales</taxon>
        <taxon>Pseudomonadaceae</taxon>
        <taxon>Pseudomonas</taxon>
    </lineage>
</organism>